<accession>A0A7H0LDR0</accession>
<dbReference type="PROSITE" id="PS51819">
    <property type="entry name" value="VOC"/>
    <property type="match status" value="1"/>
</dbReference>
<organism evidence="2 3">
    <name type="scientific">Sphingomonas alpina</name>
    <dbReference type="NCBI Taxonomy" id="653931"/>
    <lineage>
        <taxon>Bacteria</taxon>
        <taxon>Pseudomonadati</taxon>
        <taxon>Pseudomonadota</taxon>
        <taxon>Alphaproteobacteria</taxon>
        <taxon>Sphingomonadales</taxon>
        <taxon>Sphingomonadaceae</taxon>
        <taxon>Sphingomonas</taxon>
    </lineage>
</organism>
<dbReference type="KEGG" id="spap:H3Z74_13465"/>
<feature type="domain" description="VOC" evidence="1">
    <location>
        <begin position="1"/>
        <end position="128"/>
    </location>
</feature>
<dbReference type="Proteomes" id="UP000516148">
    <property type="component" value="Chromosome"/>
</dbReference>
<reference evidence="2 3" key="1">
    <citation type="submission" date="2020-09" db="EMBL/GenBank/DDBJ databases">
        <title>Sphingomonas sp., a new species isolated from pork steak.</title>
        <authorList>
            <person name="Heidler von Heilborn D."/>
        </authorList>
    </citation>
    <scope>NUCLEOTIDE SEQUENCE [LARGE SCALE GENOMIC DNA]</scope>
    <source>
        <strain evidence="3">S8-3T</strain>
    </source>
</reference>
<gene>
    <name evidence="2" type="ORF">H3Z74_13465</name>
</gene>
<dbReference type="PANTHER" id="PTHR35006:SF1">
    <property type="entry name" value="BLL2941 PROTEIN"/>
    <property type="match status" value="1"/>
</dbReference>
<dbReference type="AlphaFoldDB" id="A0A7H0LDR0"/>
<dbReference type="Pfam" id="PF00903">
    <property type="entry name" value="Glyoxalase"/>
    <property type="match status" value="1"/>
</dbReference>
<dbReference type="CDD" id="cd07262">
    <property type="entry name" value="VOC_like"/>
    <property type="match status" value="1"/>
</dbReference>
<dbReference type="InterPro" id="IPR004360">
    <property type="entry name" value="Glyas_Fos-R_dOase_dom"/>
</dbReference>
<dbReference type="PANTHER" id="PTHR35006">
    <property type="entry name" value="GLYOXALASE FAMILY PROTEIN (AFU_ORTHOLOGUE AFUA_5G14830)"/>
    <property type="match status" value="1"/>
</dbReference>
<evidence type="ECO:0000259" key="1">
    <source>
        <dbReference type="PROSITE" id="PS51819"/>
    </source>
</evidence>
<sequence>MIGYATLGTNDLDRALVFYDGLATAMGGKRLLTMPDVRGFTLYGAGRDKPMLAVTRPYDGGTASAGNGTMVALMADSRAQVDAIYHKAIELGGSDEGAPGLRGGVGDQAFYGAYFRDPDGNKFCAYRTGEE</sequence>
<evidence type="ECO:0000313" key="2">
    <source>
        <dbReference type="EMBL" id="QNQ07813.1"/>
    </source>
</evidence>
<dbReference type="EMBL" id="CP061038">
    <property type="protein sequence ID" value="QNQ07813.1"/>
    <property type="molecule type" value="Genomic_DNA"/>
</dbReference>
<dbReference type="InterPro" id="IPR037523">
    <property type="entry name" value="VOC_core"/>
</dbReference>
<name>A0A7H0LDR0_9SPHN</name>
<dbReference type="InterPro" id="IPR029068">
    <property type="entry name" value="Glyas_Bleomycin-R_OHBP_Dase"/>
</dbReference>
<protein>
    <submittedName>
        <fullName evidence="2">VOC family protein</fullName>
    </submittedName>
</protein>
<dbReference type="SUPFAM" id="SSF54593">
    <property type="entry name" value="Glyoxalase/Bleomycin resistance protein/Dihydroxybiphenyl dioxygenase"/>
    <property type="match status" value="1"/>
</dbReference>
<keyword evidence="3" id="KW-1185">Reference proteome</keyword>
<evidence type="ECO:0000313" key="3">
    <source>
        <dbReference type="Proteomes" id="UP000516148"/>
    </source>
</evidence>
<dbReference type="RefSeq" id="WP_187760160.1">
    <property type="nucleotide sequence ID" value="NZ_CP061038.1"/>
</dbReference>
<proteinExistence type="predicted"/>
<dbReference type="Gene3D" id="3.10.180.10">
    <property type="entry name" value="2,3-Dihydroxybiphenyl 1,2-Dioxygenase, domain 1"/>
    <property type="match status" value="1"/>
</dbReference>